<evidence type="ECO:0000313" key="4">
    <source>
        <dbReference type="EMBL" id="MFA0937115.1"/>
    </source>
</evidence>
<dbReference type="SUPFAM" id="SSF56784">
    <property type="entry name" value="HAD-like"/>
    <property type="match status" value="1"/>
</dbReference>
<dbReference type="InterPro" id="IPR006439">
    <property type="entry name" value="HAD-SF_hydro_IA"/>
</dbReference>
<name>A0ABV4PC20_9PSED</name>
<dbReference type="CDD" id="cd02588">
    <property type="entry name" value="HAD_L2-DEX"/>
    <property type="match status" value="1"/>
</dbReference>
<accession>A0ABV4PC20</accession>
<protein>
    <recommendedName>
        <fullName evidence="3">(S)-2-haloacid dehalogenase</fullName>
        <ecNumber evidence="3">3.8.1.2</ecNumber>
    </recommendedName>
    <alternativeName>
        <fullName evidence="3">2-haloalkanoic acid dehalogenase</fullName>
    </alternativeName>
    <alternativeName>
        <fullName evidence="3">Halocarboxylic acid halidohydrolase</fullName>
    </alternativeName>
    <alternativeName>
        <fullName evidence="3">L-2-haloacid dehalogenase</fullName>
    </alternativeName>
</protein>
<sequence>MAPAGKSRKLTSLLARASSMLNSHLTSFSLSNEVNGEPAACRVNARSRKSCPEGTCCMLKTIVFDVNETLLDLAALDPLFENLFGNNCVRTEWFLTLQECWMTNVITGQYQPFGDLAQAALNMVASRHQVKIGNHQCRELTDGITSLPPHEDVRQALQMLSGNGFVLVALSNGALEALSKQLNSSGLTDCFDYIMAGSEISQFKPALQTYQMVADRLSVNTDQMIMVAAHAWDIAGAARAGCKTAFVERPGKVLNPIGTKPDWIGKDLEDVARKICADNTEAS</sequence>
<dbReference type="Proteomes" id="UP001569512">
    <property type="component" value="Unassembled WGS sequence"/>
</dbReference>
<keyword evidence="5" id="KW-1185">Reference proteome</keyword>
<keyword evidence="2 3" id="KW-0378">Hydrolase</keyword>
<dbReference type="InterPro" id="IPR023214">
    <property type="entry name" value="HAD_sf"/>
</dbReference>
<evidence type="ECO:0000256" key="2">
    <source>
        <dbReference type="ARBA" id="ARBA00022801"/>
    </source>
</evidence>
<evidence type="ECO:0000256" key="3">
    <source>
        <dbReference type="RuleBase" id="RU368077"/>
    </source>
</evidence>
<dbReference type="PRINTS" id="PR00413">
    <property type="entry name" value="HADHALOGNASE"/>
</dbReference>
<comment type="similarity">
    <text evidence="1 3">Belongs to the HAD-like hydrolase superfamily. S-2-haloalkanoic acid dehalogenase family.</text>
</comment>
<evidence type="ECO:0000313" key="5">
    <source>
        <dbReference type="Proteomes" id="UP001569512"/>
    </source>
</evidence>
<dbReference type="Gene3D" id="1.10.150.240">
    <property type="entry name" value="Putative phosphatase, domain 2"/>
    <property type="match status" value="1"/>
</dbReference>
<comment type="caution">
    <text evidence="4">The sequence shown here is derived from an EMBL/GenBank/DDBJ whole genome shotgun (WGS) entry which is preliminary data.</text>
</comment>
<dbReference type="RefSeq" id="WP_235662432.1">
    <property type="nucleotide sequence ID" value="NZ_AVEE02000190.1"/>
</dbReference>
<organism evidence="4 5">
    <name type="scientific">Pseudomonas tremae</name>
    <dbReference type="NCBI Taxonomy" id="200454"/>
    <lineage>
        <taxon>Bacteria</taxon>
        <taxon>Pseudomonadati</taxon>
        <taxon>Pseudomonadota</taxon>
        <taxon>Gammaproteobacteria</taxon>
        <taxon>Pseudomonadales</taxon>
        <taxon>Pseudomonadaceae</taxon>
        <taxon>Pseudomonas</taxon>
    </lineage>
</organism>
<dbReference type="InterPro" id="IPR023198">
    <property type="entry name" value="PGP-like_dom2"/>
</dbReference>
<dbReference type="Pfam" id="PF00702">
    <property type="entry name" value="Hydrolase"/>
    <property type="match status" value="1"/>
</dbReference>
<dbReference type="EMBL" id="JBGMSU010000001">
    <property type="protein sequence ID" value="MFA0937115.1"/>
    <property type="molecule type" value="Genomic_DNA"/>
</dbReference>
<dbReference type="InterPro" id="IPR006328">
    <property type="entry name" value="2-HAD"/>
</dbReference>
<dbReference type="NCBIfam" id="TIGR01428">
    <property type="entry name" value="HAD_type_II"/>
    <property type="match status" value="1"/>
</dbReference>
<dbReference type="SFLD" id="SFLDG01129">
    <property type="entry name" value="C1.5:_HAD__Beta-PGM__Phosphata"/>
    <property type="match status" value="1"/>
</dbReference>
<evidence type="ECO:0000256" key="1">
    <source>
        <dbReference type="ARBA" id="ARBA00008106"/>
    </source>
</evidence>
<dbReference type="NCBIfam" id="TIGR01493">
    <property type="entry name" value="HAD-SF-IA-v2"/>
    <property type="match status" value="1"/>
</dbReference>
<proteinExistence type="inferred from homology"/>
<comment type="function">
    <text evidence="3">Catalyzes the hydrolytic dehalogenation of small (S)-2-haloalkanoic acids to yield the corresponding (R)-2-hydroxyalkanoic acids.</text>
</comment>
<gene>
    <name evidence="4" type="ORF">ACDH53_06630</name>
</gene>
<comment type="catalytic activity">
    <reaction evidence="3">
        <text>an (S)-2-haloacid + H2O = a (2R)-2-hydroxycarboxylate + a halide anion + H(+)</text>
        <dbReference type="Rhea" id="RHEA:11192"/>
        <dbReference type="ChEBI" id="CHEBI:15377"/>
        <dbReference type="ChEBI" id="CHEBI:15378"/>
        <dbReference type="ChEBI" id="CHEBI:16042"/>
        <dbReference type="ChEBI" id="CHEBI:58314"/>
        <dbReference type="ChEBI" id="CHEBI:137405"/>
        <dbReference type="EC" id="3.8.1.2"/>
    </reaction>
</comment>
<dbReference type="PANTHER" id="PTHR43316">
    <property type="entry name" value="HYDROLASE, HALOACID DELAHOGENASE-RELATED"/>
    <property type="match status" value="1"/>
</dbReference>
<dbReference type="SFLD" id="SFLDS00003">
    <property type="entry name" value="Haloacid_Dehalogenase"/>
    <property type="match status" value="1"/>
</dbReference>
<dbReference type="EC" id="3.8.1.2" evidence="3"/>
<dbReference type="PANTHER" id="PTHR43316:SF3">
    <property type="entry name" value="HALOACID DEHALOGENASE, TYPE II (AFU_ORTHOLOGUE AFUA_2G07750)-RELATED"/>
    <property type="match status" value="1"/>
</dbReference>
<reference evidence="4 5" key="1">
    <citation type="submission" date="2024-06" db="EMBL/GenBank/DDBJ databases">
        <title>Genome sequences for Pseudomonas syringae strains with characterized LPS.</title>
        <authorList>
            <person name="Baltrus D.A."/>
            <person name="Krings L."/>
        </authorList>
    </citation>
    <scope>NUCLEOTIDE SEQUENCE [LARGE SCALE GENOMIC DNA]</scope>
    <source>
        <strain evidence="4 5">NCPPB2708</strain>
    </source>
</reference>
<dbReference type="InterPro" id="IPR036412">
    <property type="entry name" value="HAD-like_sf"/>
</dbReference>
<dbReference type="InterPro" id="IPR051540">
    <property type="entry name" value="S-2-haloacid_dehalogenase"/>
</dbReference>
<dbReference type="Gene3D" id="3.40.50.1000">
    <property type="entry name" value="HAD superfamily/HAD-like"/>
    <property type="match status" value="1"/>
</dbReference>